<reference evidence="1" key="1">
    <citation type="journal article" date="2021" name="Nat. Commun.">
        <title>Genetic determinants of endophytism in the Arabidopsis root mycobiome.</title>
        <authorList>
            <person name="Mesny F."/>
            <person name="Miyauchi S."/>
            <person name="Thiergart T."/>
            <person name="Pickel B."/>
            <person name="Atanasova L."/>
            <person name="Karlsson M."/>
            <person name="Huettel B."/>
            <person name="Barry K.W."/>
            <person name="Haridas S."/>
            <person name="Chen C."/>
            <person name="Bauer D."/>
            <person name="Andreopoulos W."/>
            <person name="Pangilinan J."/>
            <person name="LaButti K."/>
            <person name="Riley R."/>
            <person name="Lipzen A."/>
            <person name="Clum A."/>
            <person name="Drula E."/>
            <person name="Henrissat B."/>
            <person name="Kohler A."/>
            <person name="Grigoriev I.V."/>
            <person name="Martin F.M."/>
            <person name="Hacquard S."/>
        </authorList>
    </citation>
    <scope>NUCLEOTIDE SEQUENCE</scope>
    <source>
        <strain evidence="1">MPI-SDFR-AT-0068</strain>
    </source>
</reference>
<dbReference type="AlphaFoldDB" id="A0A8K0W952"/>
<proteinExistence type="predicted"/>
<dbReference type="Proteomes" id="UP000813427">
    <property type="component" value="Unassembled WGS sequence"/>
</dbReference>
<dbReference type="OrthoDB" id="2157530at2759"/>
<dbReference type="EMBL" id="JAGPXF010000006">
    <property type="protein sequence ID" value="KAH7238162.1"/>
    <property type="molecule type" value="Genomic_DNA"/>
</dbReference>
<gene>
    <name evidence="1" type="ORF">BKA59DRAFT_481515</name>
</gene>
<evidence type="ECO:0000313" key="1">
    <source>
        <dbReference type="EMBL" id="KAH7238162.1"/>
    </source>
</evidence>
<accession>A0A8K0W952</accession>
<evidence type="ECO:0000313" key="2">
    <source>
        <dbReference type="Proteomes" id="UP000813427"/>
    </source>
</evidence>
<organism evidence="1 2">
    <name type="scientific">Fusarium tricinctum</name>
    <dbReference type="NCBI Taxonomy" id="61284"/>
    <lineage>
        <taxon>Eukaryota</taxon>
        <taxon>Fungi</taxon>
        <taxon>Dikarya</taxon>
        <taxon>Ascomycota</taxon>
        <taxon>Pezizomycotina</taxon>
        <taxon>Sordariomycetes</taxon>
        <taxon>Hypocreomycetidae</taxon>
        <taxon>Hypocreales</taxon>
        <taxon>Nectriaceae</taxon>
        <taxon>Fusarium</taxon>
        <taxon>Fusarium tricinctum species complex</taxon>
    </lineage>
</organism>
<sequence length="56" mass="6657">MRPIRELLEQSVLQMDRQVGRVQNATLLDLVHSMRFREFTDSRDSIFWHYGSCIAC</sequence>
<comment type="caution">
    <text evidence="1">The sequence shown here is derived from an EMBL/GenBank/DDBJ whole genome shotgun (WGS) entry which is preliminary data.</text>
</comment>
<protein>
    <submittedName>
        <fullName evidence="1">Uncharacterized protein</fullName>
    </submittedName>
</protein>
<name>A0A8K0W952_9HYPO</name>
<keyword evidence="2" id="KW-1185">Reference proteome</keyword>